<dbReference type="OMA" id="FIWRPSK"/>
<keyword evidence="7 11" id="KW-0862">Zinc</keyword>
<evidence type="ECO:0000313" key="15">
    <source>
        <dbReference type="Proteomes" id="UP000053097"/>
    </source>
</evidence>
<feature type="signal peptide" evidence="11">
    <location>
        <begin position="1"/>
        <end position="23"/>
    </location>
</feature>
<dbReference type="EC" id="3.2.1.-" evidence="11"/>
<dbReference type="Gene3D" id="1.20.1270.50">
    <property type="entry name" value="Glycoside hydrolase family 38, central domain"/>
    <property type="match status" value="2"/>
</dbReference>
<dbReference type="SMART" id="SM00872">
    <property type="entry name" value="Alpha-mann_mid"/>
    <property type="match status" value="1"/>
</dbReference>
<dbReference type="GO" id="GO:0006013">
    <property type="term" value="P:mannose metabolic process"/>
    <property type="evidence" value="ECO:0007669"/>
    <property type="project" value="InterPro"/>
</dbReference>
<dbReference type="Gene3D" id="2.60.40.1360">
    <property type="match status" value="1"/>
</dbReference>
<dbReference type="Gene3D" id="2.70.98.30">
    <property type="entry name" value="Golgi alpha-mannosidase II, domain 4"/>
    <property type="match status" value="1"/>
</dbReference>
<dbReference type="Pfam" id="PF01074">
    <property type="entry name" value="Glyco_hydro_38N"/>
    <property type="match status" value="1"/>
</dbReference>
<evidence type="ECO:0000256" key="5">
    <source>
        <dbReference type="ARBA" id="ARBA00022729"/>
    </source>
</evidence>
<dbReference type="Pfam" id="PF17677">
    <property type="entry name" value="Glyco_hydro38C2"/>
    <property type="match status" value="1"/>
</dbReference>
<dbReference type="InterPro" id="IPR027291">
    <property type="entry name" value="Glyco_hydro_38_N_sf"/>
</dbReference>
<dbReference type="Gene3D" id="3.20.110.10">
    <property type="entry name" value="Glycoside hydrolase 38, N terminal domain"/>
    <property type="match status" value="1"/>
</dbReference>
<evidence type="ECO:0000256" key="11">
    <source>
        <dbReference type="RuleBase" id="RU361199"/>
    </source>
</evidence>
<dbReference type="PANTHER" id="PTHR11607:SF3">
    <property type="entry name" value="LYSOSOMAL ALPHA-MANNOSIDASE"/>
    <property type="match status" value="1"/>
</dbReference>
<dbReference type="InterPro" id="IPR041147">
    <property type="entry name" value="GH38_C"/>
</dbReference>
<accession>A0A026VXZ2</accession>
<keyword evidence="15" id="KW-1185">Reference proteome</keyword>
<feature type="chain" id="PRO_5033746250" description="Alpha-mannosidase" evidence="11">
    <location>
        <begin position="24"/>
        <end position="1012"/>
    </location>
</feature>
<dbReference type="FunFam" id="1.20.1270.50:FF:000003">
    <property type="entry name" value="Alpha-mannosidase"/>
    <property type="match status" value="1"/>
</dbReference>
<reference evidence="14" key="3">
    <citation type="submission" date="2018-07" db="EMBL/GenBank/DDBJ databases">
        <authorList>
            <person name="Mckenzie S.K."/>
            <person name="Kronauer D.J.C."/>
        </authorList>
    </citation>
    <scope>NUCLEOTIDE SEQUENCE</scope>
    <source>
        <strain evidence="14">Clonal line C1</strain>
    </source>
</reference>
<dbReference type="GO" id="GO:0004559">
    <property type="term" value="F:alpha-mannosidase activity"/>
    <property type="evidence" value="ECO:0007669"/>
    <property type="project" value="UniProtKB-EC"/>
</dbReference>
<name>A0A026VXZ2_OOCBI</name>
<dbReference type="InterPro" id="IPR015341">
    <property type="entry name" value="Glyco_hydro_38_cen"/>
</dbReference>
<dbReference type="InterPro" id="IPR011330">
    <property type="entry name" value="Glyco_hydro/deAcase_b/a-brl"/>
</dbReference>
<reference evidence="14" key="2">
    <citation type="journal article" date="2018" name="Genome Res.">
        <title>The genomic architecture and molecular evolution of ant odorant receptors.</title>
        <authorList>
            <person name="McKenzie S.K."/>
            <person name="Kronauer D.J.C."/>
        </authorList>
    </citation>
    <scope>NUCLEOTIDE SEQUENCE [LARGE SCALE GENOMIC DNA]</scope>
    <source>
        <strain evidence="14">Clonal line C1</strain>
    </source>
</reference>
<dbReference type="Pfam" id="PF21260">
    <property type="entry name" value="Laman-like_dom"/>
    <property type="match status" value="1"/>
</dbReference>
<evidence type="ECO:0000259" key="12">
    <source>
        <dbReference type="SMART" id="SM00872"/>
    </source>
</evidence>
<dbReference type="InterPro" id="IPR050843">
    <property type="entry name" value="Glycosyl_Hydrlase_38"/>
</dbReference>
<evidence type="ECO:0000256" key="8">
    <source>
        <dbReference type="ARBA" id="ARBA00023157"/>
    </source>
</evidence>
<dbReference type="AlphaFoldDB" id="A0A026VXZ2"/>
<evidence type="ECO:0000256" key="9">
    <source>
        <dbReference type="ARBA" id="ARBA00023180"/>
    </source>
</evidence>
<dbReference type="GO" id="GO:0046872">
    <property type="term" value="F:metal ion binding"/>
    <property type="evidence" value="ECO:0007669"/>
    <property type="project" value="UniProtKB-KW"/>
</dbReference>
<comment type="catalytic activity">
    <reaction evidence="1">
        <text>Hydrolysis of terminal, non-reducing alpha-D-mannose residues in alpha-D-mannosides.</text>
        <dbReference type="EC" id="3.2.1.24"/>
    </reaction>
</comment>
<dbReference type="InterPro" id="IPR000602">
    <property type="entry name" value="Glyco_hydro_38_N"/>
</dbReference>
<dbReference type="STRING" id="2015173.A0A026VXZ2"/>
<dbReference type="EMBL" id="KK107648">
    <property type="protein sequence ID" value="EZA48346.1"/>
    <property type="molecule type" value="Genomic_DNA"/>
</dbReference>
<dbReference type="CDD" id="cd10810">
    <property type="entry name" value="GH38N_AMII_LAM_like"/>
    <property type="match status" value="1"/>
</dbReference>
<keyword evidence="8" id="KW-1015">Disulfide bond</keyword>
<dbReference type="Pfam" id="PF09261">
    <property type="entry name" value="Alpha-mann_mid"/>
    <property type="match status" value="1"/>
</dbReference>
<proteinExistence type="inferred from homology"/>
<dbReference type="FunFam" id="1.20.1270.50:FF:000002">
    <property type="entry name" value="Alpha-mannosidase"/>
    <property type="match status" value="1"/>
</dbReference>
<dbReference type="InterPro" id="IPR048534">
    <property type="entry name" value="Man2a1-like_dom"/>
</dbReference>
<dbReference type="FunFam" id="2.60.40.1180:FF:000018">
    <property type="entry name" value="Alpha-mannosidase"/>
    <property type="match status" value="1"/>
</dbReference>
<keyword evidence="4 11" id="KW-0479">Metal-binding</keyword>
<evidence type="ECO:0000256" key="4">
    <source>
        <dbReference type="ARBA" id="ARBA00022723"/>
    </source>
</evidence>
<dbReference type="Proteomes" id="UP000053097">
    <property type="component" value="Unassembled WGS sequence"/>
</dbReference>
<dbReference type="PANTHER" id="PTHR11607">
    <property type="entry name" value="ALPHA-MANNOSIDASE"/>
    <property type="match status" value="1"/>
</dbReference>
<dbReference type="SUPFAM" id="SSF88713">
    <property type="entry name" value="Glycoside hydrolase/deacetylase"/>
    <property type="match status" value="1"/>
</dbReference>
<keyword evidence="10 11" id="KW-0326">Glycosidase</keyword>
<dbReference type="Gene3D" id="2.60.40.1180">
    <property type="entry name" value="Golgi alpha-mannosidase II"/>
    <property type="match status" value="1"/>
</dbReference>
<reference evidence="13 15" key="1">
    <citation type="journal article" date="2014" name="Curr. Biol.">
        <title>The genome of the clonal raider ant Cerapachys biroi.</title>
        <authorList>
            <person name="Oxley P.R."/>
            <person name="Ji L."/>
            <person name="Fetter-Pruneda I."/>
            <person name="McKenzie S.K."/>
            <person name="Li C."/>
            <person name="Hu H."/>
            <person name="Zhang G."/>
            <person name="Kronauer D.J."/>
        </authorList>
    </citation>
    <scope>NUCLEOTIDE SEQUENCE [LARGE SCALE GENOMIC DNA]</scope>
</reference>
<comment type="cofactor">
    <cofactor evidence="11">
        <name>Zn(2+)</name>
        <dbReference type="ChEBI" id="CHEBI:29105"/>
    </cofactor>
    <text evidence="11">Binds 1 zinc ion per subunit.</text>
</comment>
<keyword evidence="6 11" id="KW-0378">Hydrolase</keyword>
<feature type="domain" description="Glycoside hydrolase family 38 central" evidence="12">
    <location>
        <begin position="372"/>
        <end position="446"/>
    </location>
</feature>
<evidence type="ECO:0000313" key="13">
    <source>
        <dbReference type="EMBL" id="EZA48346.1"/>
    </source>
</evidence>
<evidence type="ECO:0000256" key="3">
    <source>
        <dbReference type="ARBA" id="ARBA00012752"/>
    </source>
</evidence>
<evidence type="ECO:0000256" key="1">
    <source>
        <dbReference type="ARBA" id="ARBA00000365"/>
    </source>
</evidence>
<dbReference type="SUPFAM" id="SSF88688">
    <property type="entry name" value="Families 57/38 glycoside transferase middle domain"/>
    <property type="match status" value="1"/>
</dbReference>
<dbReference type="InterPro" id="IPR011013">
    <property type="entry name" value="Gal_mutarotase_sf_dom"/>
</dbReference>
<dbReference type="FunFam" id="2.70.98.30:FF:000003">
    <property type="entry name" value="Alpha-mannosidase"/>
    <property type="match status" value="1"/>
</dbReference>
<gene>
    <name evidence="14" type="ORF">DMN91_008341</name>
    <name evidence="13" type="ORF">X777_13861</name>
</gene>
<protein>
    <recommendedName>
        <fullName evidence="3 11">Alpha-mannosidase</fullName>
        <ecNumber evidence="11">3.2.1.-</ecNumber>
    </recommendedName>
</protein>
<dbReference type="GO" id="GO:0005764">
    <property type="term" value="C:lysosome"/>
    <property type="evidence" value="ECO:0007669"/>
    <property type="project" value="TreeGrafter"/>
</dbReference>
<evidence type="ECO:0000256" key="10">
    <source>
        <dbReference type="ARBA" id="ARBA00023295"/>
    </source>
</evidence>
<evidence type="ECO:0000256" key="6">
    <source>
        <dbReference type="ARBA" id="ARBA00022801"/>
    </source>
</evidence>
<evidence type="ECO:0000256" key="2">
    <source>
        <dbReference type="ARBA" id="ARBA00009792"/>
    </source>
</evidence>
<keyword evidence="5 11" id="KW-0732">Signal</keyword>
<keyword evidence="9" id="KW-0325">Glycoprotein</keyword>
<dbReference type="InterPro" id="IPR037094">
    <property type="entry name" value="Glyco_hydro_38_cen_sf"/>
</dbReference>
<dbReference type="InterPro" id="IPR028995">
    <property type="entry name" value="Glyco_hydro_57/38_cen_sf"/>
</dbReference>
<sequence>MSRHGFLVLLSLAFAQFFVLGDAARLPRTTSESTAAEKCGYEACHAVDPTKLNIHLVPHTHDDVGWLKTVDQYYFGSRSTIQKAGVQYILDSVIQALLADPSRRFIYVETAFFWKWWLRQNEKVQADVRMLINEGRLEIIGGAWSMNDEACTHYHSLVDQFTWGFRRLKDTFGSCARPHIGWQIDPFGHSREQASLFAQMGFDGMLFGRIDYQDKNKRLREQSMEFVWKSSPSLGKRANLFTAAMYNTYSPPPGFCFDVLCADEPMIDDPDSPDYNIGKRIDDFLRYAVIQANYYRTNHIILTMGGDFTYQHAEMYFMNLDKLIRYTNQRNGTSYNLIYSTPSCYLKALHDLDLEWPTKSDDFFPYASDPHAFWTGYFSSRPTSKYFERMGNNLLQTSKQLVALTDLKNHDAQLEHFREAMGVLQHHDAVTGTEKQLVADDYARILYESMSHAEKMMSEAVGKWTKGLYDSASTDLCLQLNISSCAFSEENDMFTFVVYNPLSRPLSTYVRLPVTGNAYVVRSMNDASYPVVQVVPIPETVQNIPGRQSKATNEIVFRAENIPPFGLKYYLVGKKKEENVAEPEADPEPENFINTELYNITVNDKGELMVQWNKQKNMNLVQSFQYYEGAEGDNKVFENRSSGAYIFRPREASARTFVYTGTYKIHKGPVVQEIHQTINEWVSQVVRVYPEEEHIEFDWLVGPIPVKDKIGKEIVTRFTSNLETNGAFYTDSNGREMLKRVRNYRPTWDLELEEPVSGNYYPVTSKIAIKDEEKQLKLNVLNDRAQGGSSLIDGAIELMVHRRLLKDDAFGVAEALNETAFGEGLVARGTHYLFGGAVKNVDEFVLKEKELALKLALHPWIMGGPVTFNIATDVVMELADIFGTSLSGLTKVLPPNVHILTLEPWKDGKILLRLEHLFEAGEAQQLSQPVEVNIQSLFSTFSIESIEETTLGANQLLSENNPMKWKTDTNDIVEDVEEETVQPVEIQDDVVNVTLKPMEIRTFILTVKRKAL</sequence>
<dbReference type="InterPro" id="IPR011682">
    <property type="entry name" value="Glyco_hydro_38_C"/>
</dbReference>
<evidence type="ECO:0000256" key="7">
    <source>
        <dbReference type="ARBA" id="ARBA00022833"/>
    </source>
</evidence>
<dbReference type="GO" id="GO:0030246">
    <property type="term" value="F:carbohydrate binding"/>
    <property type="evidence" value="ECO:0007669"/>
    <property type="project" value="InterPro"/>
</dbReference>
<organism evidence="13 15">
    <name type="scientific">Ooceraea biroi</name>
    <name type="common">Clonal raider ant</name>
    <name type="synonym">Cerapachys biroi</name>
    <dbReference type="NCBI Taxonomy" id="2015173"/>
    <lineage>
        <taxon>Eukaryota</taxon>
        <taxon>Metazoa</taxon>
        <taxon>Ecdysozoa</taxon>
        <taxon>Arthropoda</taxon>
        <taxon>Hexapoda</taxon>
        <taxon>Insecta</taxon>
        <taxon>Pterygota</taxon>
        <taxon>Neoptera</taxon>
        <taxon>Endopterygota</taxon>
        <taxon>Hymenoptera</taxon>
        <taxon>Apocrita</taxon>
        <taxon>Aculeata</taxon>
        <taxon>Formicoidea</taxon>
        <taxon>Formicidae</taxon>
        <taxon>Dorylinae</taxon>
        <taxon>Ooceraea</taxon>
    </lineage>
</organism>
<dbReference type="FunFam" id="3.20.110.10:FF:000001">
    <property type="entry name" value="Alpha-mannosidase"/>
    <property type="match status" value="1"/>
</dbReference>
<evidence type="ECO:0000313" key="14">
    <source>
        <dbReference type="EMBL" id="RLU19783.1"/>
    </source>
</evidence>
<dbReference type="SUPFAM" id="SSF74650">
    <property type="entry name" value="Galactose mutarotase-like"/>
    <property type="match status" value="1"/>
</dbReference>
<dbReference type="Proteomes" id="UP000279307">
    <property type="component" value="Chromosome 8"/>
</dbReference>
<dbReference type="InterPro" id="IPR013780">
    <property type="entry name" value="Glyco_hydro_b"/>
</dbReference>
<dbReference type="Pfam" id="PF07748">
    <property type="entry name" value="Glyco_hydro_38C"/>
    <property type="match status" value="1"/>
</dbReference>
<dbReference type="OrthoDB" id="2016903at2759"/>
<dbReference type="EMBL" id="QOIP01000008">
    <property type="protein sequence ID" value="RLU19783.1"/>
    <property type="molecule type" value="Genomic_DNA"/>
</dbReference>
<comment type="similarity">
    <text evidence="2 11">Belongs to the glycosyl hydrolase 38 family.</text>
</comment>